<dbReference type="FunFam" id="3.40.50.12670:FF:000002">
    <property type="entry name" value="Carboxypeptidase"/>
    <property type="match status" value="1"/>
</dbReference>
<feature type="signal peptide" evidence="2">
    <location>
        <begin position="1"/>
        <end position="20"/>
    </location>
</feature>
<dbReference type="GO" id="GO:0019748">
    <property type="term" value="P:secondary metabolic process"/>
    <property type="evidence" value="ECO:0007669"/>
    <property type="project" value="TreeGrafter"/>
</dbReference>
<dbReference type="PANTHER" id="PTHR11802">
    <property type="entry name" value="SERINE PROTEASE FAMILY S10 SERINE CARBOXYPEPTIDASE"/>
    <property type="match status" value="1"/>
</dbReference>
<dbReference type="GO" id="GO:0004185">
    <property type="term" value="F:serine-type carboxypeptidase activity"/>
    <property type="evidence" value="ECO:0007669"/>
    <property type="project" value="InterPro"/>
</dbReference>
<organism evidence="3 4">
    <name type="scientific">Dipteronia dyeriana</name>
    <dbReference type="NCBI Taxonomy" id="168575"/>
    <lineage>
        <taxon>Eukaryota</taxon>
        <taxon>Viridiplantae</taxon>
        <taxon>Streptophyta</taxon>
        <taxon>Embryophyta</taxon>
        <taxon>Tracheophyta</taxon>
        <taxon>Spermatophyta</taxon>
        <taxon>Magnoliopsida</taxon>
        <taxon>eudicotyledons</taxon>
        <taxon>Gunneridae</taxon>
        <taxon>Pentapetalae</taxon>
        <taxon>rosids</taxon>
        <taxon>malvids</taxon>
        <taxon>Sapindales</taxon>
        <taxon>Sapindaceae</taxon>
        <taxon>Hippocastanoideae</taxon>
        <taxon>Acereae</taxon>
        <taxon>Dipteronia</taxon>
    </lineage>
</organism>
<dbReference type="Gene3D" id="3.40.50.12670">
    <property type="match status" value="1"/>
</dbReference>
<protein>
    <submittedName>
        <fullName evidence="3">Uncharacterized protein</fullName>
    </submittedName>
</protein>
<dbReference type="AlphaFoldDB" id="A0AAD9U7Y6"/>
<gene>
    <name evidence="3" type="ORF">Ddye_017090</name>
</gene>
<dbReference type="EMBL" id="JANJYI010000005">
    <property type="protein sequence ID" value="KAK2649601.1"/>
    <property type="molecule type" value="Genomic_DNA"/>
</dbReference>
<keyword evidence="4" id="KW-1185">Reference proteome</keyword>
<dbReference type="GO" id="GO:0006508">
    <property type="term" value="P:proteolysis"/>
    <property type="evidence" value="ECO:0007669"/>
    <property type="project" value="InterPro"/>
</dbReference>
<dbReference type="Gene3D" id="3.40.50.1820">
    <property type="entry name" value="alpha/beta hydrolase"/>
    <property type="match status" value="1"/>
</dbReference>
<sequence length="466" mass="52353">MKFLSFVLLELALLVIAANGGDLVTRLPGYNGDLPFTLETGYVGVGESEEVQLFYYFVESQNDPLQDPLLLWIPGGPSCTALGSFLFATGPLALDTRDYDGGLPSLVLNPFNWTQGLNIIYLDAPVGTGFSYSKTSQGYDIGDYKFLAHTYHFLVGWFMEHSRFLGNQFYIAGEGYSGNIIPMLVQEIIKGNQEKDMPVLNLKGYMIGNPGTDNQTDFNSRIPLAHRLSFIPDKLFESAKINCNGDFVSANPSKKCASDIDSINELISKLNTVQVFEPSCKLPNLTDENMAQEYLKDKYRSGFFGSQPNGTQLWCRKYNQVFSYIWANDKDVQEALHVQKGSKSSWKYCNDTLNGIFSHDVASVVEYYRNLSKAKLQVLLYSGDVDMAIPYIGTLQWIMSLDLTLNESWRAWSVDDQLAGYTTKFMKNTNFNLTYATVKGAGHSACEYRIKECSAMMQRWISSYPL</sequence>
<proteinExistence type="inferred from homology"/>
<dbReference type="PRINTS" id="PR00724">
    <property type="entry name" value="CRBOXYPTASEC"/>
</dbReference>
<evidence type="ECO:0000313" key="4">
    <source>
        <dbReference type="Proteomes" id="UP001280121"/>
    </source>
</evidence>
<comment type="similarity">
    <text evidence="1">Belongs to the peptidase S10 family.</text>
</comment>
<feature type="chain" id="PRO_5041924034" evidence="2">
    <location>
        <begin position="21"/>
        <end position="466"/>
    </location>
</feature>
<dbReference type="GO" id="GO:0016747">
    <property type="term" value="F:acyltransferase activity, transferring groups other than amino-acyl groups"/>
    <property type="evidence" value="ECO:0007669"/>
    <property type="project" value="TreeGrafter"/>
</dbReference>
<dbReference type="Pfam" id="PF00450">
    <property type="entry name" value="Peptidase_S10"/>
    <property type="match status" value="1"/>
</dbReference>
<evidence type="ECO:0000256" key="2">
    <source>
        <dbReference type="SAM" id="SignalP"/>
    </source>
</evidence>
<evidence type="ECO:0000313" key="3">
    <source>
        <dbReference type="EMBL" id="KAK2649601.1"/>
    </source>
</evidence>
<accession>A0AAD9U7Y6</accession>
<dbReference type="FunFam" id="3.40.50.1820:FF:000072">
    <property type="entry name" value="Serine carboxypeptidase-like 19"/>
    <property type="match status" value="1"/>
</dbReference>
<dbReference type="InterPro" id="IPR001563">
    <property type="entry name" value="Peptidase_S10"/>
</dbReference>
<comment type="caution">
    <text evidence="3">The sequence shown here is derived from an EMBL/GenBank/DDBJ whole genome shotgun (WGS) entry which is preliminary data.</text>
</comment>
<dbReference type="InterPro" id="IPR029058">
    <property type="entry name" value="AB_hydrolase_fold"/>
</dbReference>
<dbReference type="SUPFAM" id="SSF53474">
    <property type="entry name" value="alpha/beta-Hydrolases"/>
    <property type="match status" value="1"/>
</dbReference>
<keyword evidence="2" id="KW-0732">Signal</keyword>
<evidence type="ECO:0000256" key="1">
    <source>
        <dbReference type="ARBA" id="ARBA00009431"/>
    </source>
</evidence>
<dbReference type="PANTHER" id="PTHR11802:SF319">
    <property type="entry name" value="CARBOXYPEPTIDASE"/>
    <property type="match status" value="1"/>
</dbReference>
<name>A0AAD9U7Y6_9ROSI</name>
<dbReference type="Proteomes" id="UP001280121">
    <property type="component" value="Unassembled WGS sequence"/>
</dbReference>
<reference evidence="3" key="1">
    <citation type="journal article" date="2023" name="Plant J.">
        <title>Genome sequences and population genomics provide insights into the demographic history, inbreeding, and mutation load of two 'living fossil' tree species of Dipteronia.</title>
        <authorList>
            <person name="Feng Y."/>
            <person name="Comes H.P."/>
            <person name="Chen J."/>
            <person name="Zhu S."/>
            <person name="Lu R."/>
            <person name="Zhang X."/>
            <person name="Li P."/>
            <person name="Qiu J."/>
            <person name="Olsen K.M."/>
            <person name="Qiu Y."/>
        </authorList>
    </citation>
    <scope>NUCLEOTIDE SEQUENCE</scope>
    <source>
        <strain evidence="3">KIB01</strain>
    </source>
</reference>